<dbReference type="AlphaFoldDB" id="A0A261XU82"/>
<comment type="caution">
    <text evidence="1">The sequence shown here is derived from an EMBL/GenBank/DDBJ whole genome shotgun (WGS) entry which is preliminary data.</text>
</comment>
<keyword evidence="2" id="KW-1185">Reference proteome</keyword>
<evidence type="ECO:0000313" key="1">
    <source>
        <dbReference type="EMBL" id="OZJ01910.1"/>
    </source>
</evidence>
<dbReference type="EMBL" id="MVBO01000219">
    <property type="protein sequence ID" value="OZJ01910.1"/>
    <property type="molecule type" value="Genomic_DNA"/>
</dbReference>
<organism evidence="1 2">
    <name type="scientific">Bifiguratus adelaidae</name>
    <dbReference type="NCBI Taxonomy" id="1938954"/>
    <lineage>
        <taxon>Eukaryota</taxon>
        <taxon>Fungi</taxon>
        <taxon>Fungi incertae sedis</taxon>
        <taxon>Mucoromycota</taxon>
        <taxon>Mucoromycotina</taxon>
        <taxon>Endogonomycetes</taxon>
        <taxon>Endogonales</taxon>
        <taxon>Endogonales incertae sedis</taxon>
        <taxon>Bifiguratus</taxon>
    </lineage>
</organism>
<proteinExistence type="predicted"/>
<accession>A0A261XU82</accession>
<name>A0A261XU82_9FUNG</name>
<evidence type="ECO:0000313" key="2">
    <source>
        <dbReference type="Proteomes" id="UP000242875"/>
    </source>
</evidence>
<reference evidence="1 2" key="1">
    <citation type="journal article" date="2017" name="Mycologia">
        <title>Bifiguratus adelaidae, gen. et sp. nov., a new member of Mucoromycotina in endophytic and soil-dwelling habitats.</title>
        <authorList>
            <person name="Torres-Cruz T.J."/>
            <person name="Billingsley Tobias T.L."/>
            <person name="Almatruk M."/>
            <person name="Hesse C."/>
            <person name="Kuske C.R."/>
            <person name="Desiro A."/>
            <person name="Benucci G.M."/>
            <person name="Bonito G."/>
            <person name="Stajich J.E."/>
            <person name="Dunlap C."/>
            <person name="Arnold A.E."/>
            <person name="Porras-Alfaro A."/>
        </authorList>
    </citation>
    <scope>NUCLEOTIDE SEQUENCE [LARGE SCALE GENOMIC DNA]</scope>
    <source>
        <strain evidence="1 2">AZ0501</strain>
    </source>
</reference>
<protein>
    <submittedName>
        <fullName evidence="1">Uncharacterized protein</fullName>
    </submittedName>
</protein>
<dbReference type="Proteomes" id="UP000242875">
    <property type="component" value="Unassembled WGS sequence"/>
</dbReference>
<gene>
    <name evidence="1" type="ORF">BZG36_05100</name>
</gene>
<sequence>MSKRSTGTQHCVERPYLKKTQGHQCHVSDDGPHCWTLLDIRHFHGWTSSSTHRVLIPLTAFAISTLGRHCDSSRTLRVGYHLLYAPARNSEDDMRRSLAA</sequence>